<evidence type="ECO:0000313" key="3">
    <source>
        <dbReference type="Proteomes" id="UP000272778"/>
    </source>
</evidence>
<keyword evidence="1" id="KW-0472">Membrane</keyword>
<feature type="transmembrane region" description="Helical" evidence="1">
    <location>
        <begin position="33"/>
        <end position="54"/>
    </location>
</feature>
<dbReference type="OrthoDB" id="7068586at2"/>
<comment type="caution">
    <text evidence="2">The sequence shown here is derived from an EMBL/GenBank/DDBJ whole genome shotgun (WGS) entry which is preliminary data.</text>
</comment>
<reference evidence="2 3" key="1">
    <citation type="submission" date="2018-11" db="EMBL/GenBank/DDBJ databases">
        <title>Paraburkholderia sp. DHOA04, isolated from soil.</title>
        <authorList>
            <person name="Gao Z.-H."/>
            <person name="Qiu L.-H."/>
            <person name="Fu J.-C."/>
        </authorList>
    </citation>
    <scope>NUCLEOTIDE SEQUENCE [LARGE SCALE GENOMIC DNA]</scope>
    <source>
        <strain evidence="2 3">DHOA04</strain>
    </source>
</reference>
<keyword evidence="3" id="KW-1185">Reference proteome</keyword>
<gene>
    <name evidence="2" type="ORF">D1Y85_00045</name>
</gene>
<accession>A0A3N6MZZ6</accession>
<dbReference type="Proteomes" id="UP000272778">
    <property type="component" value="Unassembled WGS sequence"/>
</dbReference>
<organism evidence="2 3">
    <name type="scientific">Paraburkholderia dinghuensis</name>
    <dbReference type="NCBI Taxonomy" id="2305225"/>
    <lineage>
        <taxon>Bacteria</taxon>
        <taxon>Pseudomonadati</taxon>
        <taxon>Pseudomonadota</taxon>
        <taxon>Betaproteobacteria</taxon>
        <taxon>Burkholderiales</taxon>
        <taxon>Burkholderiaceae</taxon>
        <taxon>Paraburkholderia</taxon>
    </lineage>
</organism>
<keyword evidence="1" id="KW-0812">Transmembrane</keyword>
<proteinExistence type="predicted"/>
<sequence>MRKEIPRSPRTIAKKQLNNQTTAAPSTGWFLRYGPLVISGVGVAISVFSLVISFTQNGPAILRNAQAAMRWYRTDHELTGFWTNDGEGIIDAQDWTTSTDDAVAFNLVVERGKVSGESTSNRFCKFSPYSRLGVDGVASGDRIDAMLYDYIGGKKVVFAVLQMVADRKRNVLTISPINQPAAMLPASFKLSKWAQPDPSMNPHLCLDFLSESAKRAEKLEQGKKQNTPSPSQ</sequence>
<dbReference type="AlphaFoldDB" id="A0A3N6MZZ6"/>
<dbReference type="RefSeq" id="WP_124149004.1">
    <property type="nucleotide sequence ID" value="NZ_RQIS01000001.1"/>
</dbReference>
<protein>
    <submittedName>
        <fullName evidence="2">Uncharacterized protein</fullName>
    </submittedName>
</protein>
<dbReference type="EMBL" id="RQIS01000001">
    <property type="protein sequence ID" value="RQH09598.1"/>
    <property type="molecule type" value="Genomic_DNA"/>
</dbReference>
<evidence type="ECO:0000313" key="2">
    <source>
        <dbReference type="EMBL" id="RQH09598.1"/>
    </source>
</evidence>
<evidence type="ECO:0000256" key="1">
    <source>
        <dbReference type="SAM" id="Phobius"/>
    </source>
</evidence>
<name>A0A3N6MZZ6_9BURK</name>
<keyword evidence="1" id="KW-1133">Transmembrane helix</keyword>